<dbReference type="RefSeq" id="YP_009119065.1">
    <property type="nucleotide sequence ID" value="NC_026440.1"/>
</dbReference>
<evidence type="ECO:0000313" key="3">
    <source>
        <dbReference type="Proteomes" id="UP000202511"/>
    </source>
</evidence>
<reference evidence="2 3" key="1">
    <citation type="journal article" date="2015" name="Parasitol. Res.">
        <title>Viruses in close associations with free-living amoebae.</title>
        <authorList>
            <person name="Scheid P."/>
        </authorList>
    </citation>
    <scope>NUCLEOTIDE SEQUENCE [LARGE SCALE GENOMIC DNA]</scope>
    <source>
        <strain evidence="2">KlaHel</strain>
    </source>
</reference>
<feature type="compositionally biased region" description="Basic and acidic residues" evidence="1">
    <location>
        <begin position="1"/>
        <end position="10"/>
    </location>
</feature>
<dbReference type="GeneID" id="23461747"/>
<name>A0A0B5J5B5_9VIRU</name>
<evidence type="ECO:0000256" key="1">
    <source>
        <dbReference type="SAM" id="MobiDB-lite"/>
    </source>
</evidence>
<feature type="region of interest" description="Disordered" evidence="1">
    <location>
        <begin position="1"/>
        <end position="27"/>
    </location>
</feature>
<dbReference type="KEGG" id="vg:23461747"/>
<proteinExistence type="predicted"/>
<dbReference type="Proteomes" id="UP000202511">
    <property type="component" value="Segment"/>
</dbReference>
<dbReference type="EMBL" id="KP136319">
    <property type="protein sequence ID" value="AJF96830.1"/>
    <property type="molecule type" value="Genomic_DNA"/>
</dbReference>
<evidence type="ECO:0000313" key="2">
    <source>
        <dbReference type="EMBL" id="AJF96830.1"/>
    </source>
</evidence>
<sequence>MKRHDTERRDNARRHRATQRRGTASHDNRAVLPLASATNDLRALCGRLNDGTASADDIFAAMRLSDGARVGAASIIVVGDGNHTIGVEQKCTGLIAAYEALWSSLDDHAIQALVRNGPSGWPPTFVDVERAYIALAPRSAPATWRASKRTRQTMSCARHRDWAMRCPTPRAAPRCRAYGSAPALLPRPGRPCSTGPAPGTCATARPMRATRSPSYVGLTVTRLCSCAMLAVTVRQWPFCTSRRAMCCP</sequence>
<protein>
    <submittedName>
        <fullName evidence="2">Uncharacterized protein</fullName>
    </submittedName>
</protein>
<organism evidence="2 3">
    <name type="scientific">Pandoravirus inopinatum</name>
    <dbReference type="NCBI Taxonomy" id="1605721"/>
    <lineage>
        <taxon>Viruses</taxon>
        <taxon>Pandoravirus</taxon>
    </lineage>
</organism>
<accession>A0A0B5J5B5</accession>